<name>A0ABV6ZJY3_9HYPH</name>
<dbReference type="Gene3D" id="1.10.3210.10">
    <property type="entry name" value="Hypothetical protein af1432"/>
    <property type="match status" value="1"/>
</dbReference>
<evidence type="ECO:0000313" key="2">
    <source>
        <dbReference type="Proteomes" id="UP001595190"/>
    </source>
</evidence>
<comment type="caution">
    <text evidence="1">The sequence shown here is derived from an EMBL/GenBank/DDBJ whole genome shotgun (WGS) entry which is preliminary data.</text>
</comment>
<dbReference type="Proteomes" id="UP001595190">
    <property type="component" value="Unassembled WGS sequence"/>
</dbReference>
<reference evidence="1 2" key="1">
    <citation type="submission" date="2024-09" db="EMBL/GenBank/DDBJ databases">
        <title>Description of Labrys sedimenti sp. nov., isolated from a diclofenac-degrading enrichment culture, and genome-based reclassification of Labrys portucalensis as a later heterotypic synonym of Labrys neptuniae.</title>
        <authorList>
            <person name="Tancsics A."/>
            <person name="Csepanyi A."/>
        </authorList>
    </citation>
    <scope>NUCLEOTIDE SEQUENCE [LARGE SCALE GENOMIC DNA]</scope>
    <source>
        <strain evidence="1 2">LMG 23412</strain>
    </source>
</reference>
<dbReference type="EMBL" id="JBHGPK010000011">
    <property type="protein sequence ID" value="MFC2252467.1"/>
    <property type="molecule type" value="Genomic_DNA"/>
</dbReference>
<gene>
    <name evidence="1" type="ORF">ACETRX_22720</name>
</gene>
<evidence type="ECO:0008006" key="3">
    <source>
        <dbReference type="Google" id="ProtNLM"/>
    </source>
</evidence>
<organism evidence="1 2">
    <name type="scientific">Labrys neptuniae</name>
    <dbReference type="NCBI Taxonomy" id="376174"/>
    <lineage>
        <taxon>Bacteria</taxon>
        <taxon>Pseudomonadati</taxon>
        <taxon>Pseudomonadota</taxon>
        <taxon>Alphaproteobacteria</taxon>
        <taxon>Hyphomicrobiales</taxon>
        <taxon>Xanthobacteraceae</taxon>
        <taxon>Labrys</taxon>
    </lineage>
</organism>
<evidence type="ECO:0000313" key="1">
    <source>
        <dbReference type="EMBL" id="MFC2252467.1"/>
    </source>
</evidence>
<protein>
    <recommendedName>
        <fullName evidence="3">Phosphohydrolase</fullName>
    </recommendedName>
</protein>
<dbReference type="SUPFAM" id="SSF109604">
    <property type="entry name" value="HD-domain/PDEase-like"/>
    <property type="match status" value="1"/>
</dbReference>
<dbReference type="RefSeq" id="WP_394313068.1">
    <property type="nucleotide sequence ID" value="NZ_JBHGPK010000011.1"/>
</dbReference>
<accession>A0ABV6ZJY3</accession>
<proteinExistence type="predicted"/>
<sequence length="218" mass="23953">MIWMQTSSGRAFDLLDPKVADVDLVNDVGPALARSGRYAGAVPGGTFSIAQHCVVGCDALMQETGRADLAAWFLLHDAHEAYIGDITSPMAMALDALVSRSLEHITGAKNSDRKVLGRSQFKQALGYLKLRCDLAIHAAAGINRPSDADSEIIHAMDLRMLKAERDQLCARPPRPWHPSIESAKPVPMRGRLTIWPWTKAADEWLQRLRIYCPNANGL</sequence>